<evidence type="ECO:0000256" key="2">
    <source>
        <dbReference type="ARBA" id="ARBA00022679"/>
    </source>
</evidence>
<reference evidence="9 10" key="1">
    <citation type="journal article" date="2016" name="Nat. Commun.">
        <title>Thousands of microbial genomes shed light on interconnected biogeochemical processes in an aquifer system.</title>
        <authorList>
            <person name="Anantharaman K."/>
            <person name="Brown C.T."/>
            <person name="Hug L.A."/>
            <person name="Sharon I."/>
            <person name="Castelle C.J."/>
            <person name="Probst A.J."/>
            <person name="Thomas B.C."/>
            <person name="Singh A."/>
            <person name="Wilkins M.J."/>
            <person name="Karaoz U."/>
            <person name="Brodie E.L."/>
            <person name="Williams K.H."/>
            <person name="Hubbard S.S."/>
            <person name="Banfield J.F."/>
        </authorList>
    </citation>
    <scope>NUCLEOTIDE SEQUENCE [LARGE SCALE GENOMIC DNA]</scope>
</reference>
<evidence type="ECO:0000259" key="8">
    <source>
        <dbReference type="Pfam" id="PF18765"/>
    </source>
</evidence>
<keyword evidence="5" id="KW-0547">Nucleotide-binding</keyword>
<evidence type="ECO:0000256" key="4">
    <source>
        <dbReference type="ARBA" id="ARBA00022723"/>
    </source>
</evidence>
<gene>
    <name evidence="9" type="ORF">A2372_00185</name>
</gene>
<proteinExistence type="predicted"/>
<keyword evidence="4" id="KW-0479">Metal-binding</keyword>
<feature type="domain" description="Polymerase beta nucleotidyltransferase" evidence="8">
    <location>
        <begin position="13"/>
        <end position="95"/>
    </location>
</feature>
<dbReference type="STRING" id="1802559.A2372_00185"/>
<accession>A0A1F8DXJ4</accession>
<dbReference type="Gene3D" id="3.30.460.10">
    <property type="entry name" value="Beta Polymerase, domain 2"/>
    <property type="match status" value="1"/>
</dbReference>
<dbReference type="GO" id="GO:0046872">
    <property type="term" value="F:metal ion binding"/>
    <property type="evidence" value="ECO:0007669"/>
    <property type="project" value="UniProtKB-KW"/>
</dbReference>
<evidence type="ECO:0000313" key="10">
    <source>
        <dbReference type="Proteomes" id="UP000176422"/>
    </source>
</evidence>
<dbReference type="GO" id="GO:0016779">
    <property type="term" value="F:nucleotidyltransferase activity"/>
    <property type="evidence" value="ECO:0007669"/>
    <property type="project" value="UniProtKB-KW"/>
</dbReference>
<protein>
    <recommendedName>
        <fullName evidence="8">Polymerase beta nucleotidyltransferase domain-containing protein</fullName>
    </recommendedName>
</protein>
<dbReference type="AlphaFoldDB" id="A0A1F8DXJ4"/>
<dbReference type="InterPro" id="IPR041633">
    <property type="entry name" value="Polbeta"/>
</dbReference>
<organism evidence="9 10">
    <name type="scientific">Candidatus Wolfebacteria bacterium RIFOXYB1_FULL_54_12</name>
    <dbReference type="NCBI Taxonomy" id="1802559"/>
    <lineage>
        <taxon>Bacteria</taxon>
        <taxon>Candidatus Wolfeibacteriota</taxon>
    </lineage>
</organism>
<evidence type="ECO:0000256" key="5">
    <source>
        <dbReference type="ARBA" id="ARBA00022741"/>
    </source>
</evidence>
<dbReference type="SUPFAM" id="SSF81301">
    <property type="entry name" value="Nucleotidyltransferase"/>
    <property type="match status" value="1"/>
</dbReference>
<evidence type="ECO:0000256" key="7">
    <source>
        <dbReference type="ARBA" id="ARBA00022842"/>
    </source>
</evidence>
<dbReference type="PANTHER" id="PTHR33571">
    <property type="entry name" value="SSL8005 PROTEIN"/>
    <property type="match status" value="1"/>
</dbReference>
<dbReference type="GO" id="GO:0005524">
    <property type="term" value="F:ATP binding"/>
    <property type="evidence" value="ECO:0007669"/>
    <property type="project" value="UniProtKB-KW"/>
</dbReference>
<keyword evidence="6" id="KW-0067">ATP-binding</keyword>
<comment type="cofactor">
    <cofactor evidence="1">
        <name>Mg(2+)</name>
        <dbReference type="ChEBI" id="CHEBI:18420"/>
    </cofactor>
</comment>
<comment type="caution">
    <text evidence="9">The sequence shown here is derived from an EMBL/GenBank/DDBJ whole genome shotgun (WGS) entry which is preliminary data.</text>
</comment>
<dbReference type="PANTHER" id="PTHR33571:SF14">
    <property type="entry name" value="PROTEIN ADENYLYLTRANSFERASE MJ0435-RELATED"/>
    <property type="match status" value="1"/>
</dbReference>
<dbReference type="InterPro" id="IPR043519">
    <property type="entry name" value="NT_sf"/>
</dbReference>
<evidence type="ECO:0000256" key="6">
    <source>
        <dbReference type="ARBA" id="ARBA00022840"/>
    </source>
</evidence>
<keyword evidence="3" id="KW-0548">Nucleotidyltransferase</keyword>
<dbReference type="EMBL" id="MGIT01000006">
    <property type="protein sequence ID" value="OGM92505.1"/>
    <property type="molecule type" value="Genomic_DNA"/>
</dbReference>
<evidence type="ECO:0000256" key="3">
    <source>
        <dbReference type="ARBA" id="ARBA00022695"/>
    </source>
</evidence>
<evidence type="ECO:0000313" key="9">
    <source>
        <dbReference type="EMBL" id="OGM92505.1"/>
    </source>
</evidence>
<dbReference type="Proteomes" id="UP000176422">
    <property type="component" value="Unassembled WGS sequence"/>
</dbReference>
<dbReference type="Pfam" id="PF18765">
    <property type="entry name" value="Polbeta"/>
    <property type="match status" value="1"/>
</dbReference>
<sequence length="96" mass="11012">MTIADIKKRTLPVLKKHGANFVGVFGSYARNEATKKSDVDLLVDFTEQKSLMDLVGIEQELSNALRVKVDMILKKSLNNRIKPYVMEDLKIIYEKR</sequence>
<name>A0A1F8DXJ4_9BACT</name>
<dbReference type="InterPro" id="IPR052038">
    <property type="entry name" value="Type-VII_TA_antitoxin"/>
</dbReference>
<dbReference type="CDD" id="cd05403">
    <property type="entry name" value="NT_KNTase_like"/>
    <property type="match status" value="1"/>
</dbReference>
<keyword evidence="7" id="KW-0460">Magnesium</keyword>
<keyword evidence="2" id="KW-0808">Transferase</keyword>
<evidence type="ECO:0000256" key="1">
    <source>
        <dbReference type="ARBA" id="ARBA00001946"/>
    </source>
</evidence>